<organism evidence="1 2">
    <name type="scientific">Flavobacterium araucananum</name>
    <dbReference type="NCBI Taxonomy" id="946678"/>
    <lineage>
        <taxon>Bacteria</taxon>
        <taxon>Pseudomonadati</taxon>
        <taxon>Bacteroidota</taxon>
        <taxon>Flavobacteriia</taxon>
        <taxon>Flavobacteriales</taxon>
        <taxon>Flavobacteriaceae</taxon>
        <taxon>Flavobacterium</taxon>
    </lineage>
</organism>
<evidence type="ECO:0000313" key="2">
    <source>
        <dbReference type="Proteomes" id="UP000214684"/>
    </source>
</evidence>
<evidence type="ECO:0000313" key="1">
    <source>
        <dbReference type="EMBL" id="OXG08672.1"/>
    </source>
</evidence>
<proteinExistence type="predicted"/>
<comment type="caution">
    <text evidence="1">The sequence shown here is derived from an EMBL/GenBank/DDBJ whole genome shotgun (WGS) entry which is preliminary data.</text>
</comment>
<reference evidence="1 2" key="1">
    <citation type="submission" date="2016-11" db="EMBL/GenBank/DDBJ databases">
        <title>Whole genomes of Flavobacteriaceae.</title>
        <authorList>
            <person name="Stine C."/>
            <person name="Li C."/>
            <person name="Tadesse D."/>
        </authorList>
    </citation>
    <scope>NUCLEOTIDE SEQUENCE [LARGE SCALE GENOMIC DNA]</scope>
    <source>
        <strain evidence="1 2">DSM 24704</strain>
    </source>
</reference>
<dbReference type="AlphaFoldDB" id="A0A227PFS6"/>
<dbReference type="OrthoDB" id="1376701at2"/>
<accession>A0A227PFS6</accession>
<dbReference type="Proteomes" id="UP000214684">
    <property type="component" value="Unassembled WGS sequence"/>
</dbReference>
<dbReference type="RefSeq" id="WP_089478339.1">
    <property type="nucleotide sequence ID" value="NZ_MUGS01000005.1"/>
</dbReference>
<sequence>MIDILIKNETGIIPVALAISEDQIDSEDLTVINLDPVKLILVGYDYIVGLDDGSNMIGRTCVSVRGTTATFAK</sequence>
<name>A0A227PFS6_9FLAO</name>
<protein>
    <submittedName>
        <fullName evidence="1">Uncharacterized protein</fullName>
    </submittedName>
</protein>
<keyword evidence="2" id="KW-1185">Reference proteome</keyword>
<gene>
    <name evidence="1" type="ORF">B0A64_04395</name>
</gene>
<dbReference type="EMBL" id="MUGS01000005">
    <property type="protein sequence ID" value="OXG08672.1"/>
    <property type="molecule type" value="Genomic_DNA"/>
</dbReference>